<dbReference type="AlphaFoldDB" id="A0A834SIH8"/>
<dbReference type="InterPro" id="IPR041389">
    <property type="entry name" value="Importin_rep_6"/>
</dbReference>
<dbReference type="InterPro" id="IPR040122">
    <property type="entry name" value="Importin_beta"/>
</dbReference>
<dbReference type="Gene3D" id="1.25.10.10">
    <property type="entry name" value="Leucine-rich Repeat Variant"/>
    <property type="match status" value="1"/>
</dbReference>
<evidence type="ECO:0000256" key="9">
    <source>
        <dbReference type="PROSITE-ProRule" id="PRU00103"/>
    </source>
</evidence>
<dbReference type="InterPro" id="IPR011989">
    <property type="entry name" value="ARM-like"/>
</dbReference>
<dbReference type="Pfam" id="PF18808">
    <property type="entry name" value="Importin_rep_4"/>
    <property type="match status" value="1"/>
</dbReference>
<comment type="subcellular location">
    <subcellularLocation>
        <location evidence="2">Cytoplasm</location>
    </subcellularLocation>
    <subcellularLocation>
        <location evidence="1">Nucleus</location>
    </subcellularLocation>
</comment>
<evidence type="ECO:0000313" key="12">
    <source>
        <dbReference type="Proteomes" id="UP000634136"/>
    </source>
</evidence>
<keyword evidence="7" id="KW-0007">Acetylation</keyword>
<dbReference type="Pfam" id="PF02985">
    <property type="entry name" value="HEAT"/>
    <property type="match status" value="2"/>
</dbReference>
<dbReference type="InterPro" id="IPR000357">
    <property type="entry name" value="HEAT"/>
</dbReference>
<comment type="caution">
    <text evidence="11">The sequence shown here is derived from an EMBL/GenBank/DDBJ whole genome shotgun (WGS) entry which is preliminary data.</text>
</comment>
<dbReference type="InterPro" id="IPR041653">
    <property type="entry name" value="Importin_rep_4"/>
</dbReference>
<keyword evidence="4" id="KW-0963">Cytoplasm</keyword>
<keyword evidence="8" id="KW-0539">Nucleus</keyword>
<evidence type="ECO:0000256" key="2">
    <source>
        <dbReference type="ARBA" id="ARBA00004496"/>
    </source>
</evidence>
<evidence type="ECO:0000256" key="8">
    <source>
        <dbReference type="ARBA" id="ARBA00023242"/>
    </source>
</evidence>
<keyword evidence="5" id="KW-0677">Repeat</keyword>
<evidence type="ECO:0000256" key="5">
    <source>
        <dbReference type="ARBA" id="ARBA00022737"/>
    </source>
</evidence>
<protein>
    <submittedName>
        <fullName evidence="11">Importin-5-like</fullName>
    </submittedName>
</protein>
<evidence type="ECO:0000256" key="4">
    <source>
        <dbReference type="ARBA" id="ARBA00022490"/>
    </source>
</evidence>
<dbReference type="InterPro" id="IPR058584">
    <property type="entry name" value="IMB1_TNPO1-like_TPR"/>
</dbReference>
<keyword evidence="3" id="KW-0813">Transport</keyword>
<feature type="domain" description="Importin N-terminal" evidence="10">
    <location>
        <begin position="39"/>
        <end position="111"/>
    </location>
</feature>
<evidence type="ECO:0000313" key="11">
    <source>
        <dbReference type="EMBL" id="KAF7801467.1"/>
    </source>
</evidence>
<dbReference type="GO" id="GO:0005737">
    <property type="term" value="C:cytoplasm"/>
    <property type="evidence" value="ECO:0007669"/>
    <property type="project" value="UniProtKB-SubCell"/>
</dbReference>
<dbReference type="GO" id="GO:0031267">
    <property type="term" value="F:small GTPase binding"/>
    <property type="evidence" value="ECO:0007669"/>
    <property type="project" value="InterPro"/>
</dbReference>
<reference evidence="11" key="1">
    <citation type="submission" date="2020-09" db="EMBL/GenBank/DDBJ databases">
        <title>Genome-Enabled Discovery of Anthraquinone Biosynthesis in Senna tora.</title>
        <authorList>
            <person name="Kang S.-H."/>
            <person name="Pandey R.P."/>
            <person name="Lee C.-M."/>
            <person name="Sim J.-S."/>
            <person name="Jeong J.-T."/>
            <person name="Choi B.-S."/>
            <person name="Jung M."/>
            <person name="Ginzburg D."/>
            <person name="Zhao K."/>
            <person name="Won S.Y."/>
            <person name="Oh T.-J."/>
            <person name="Yu Y."/>
            <person name="Kim N.-H."/>
            <person name="Lee O.R."/>
            <person name="Lee T.-H."/>
            <person name="Bashyal P."/>
            <person name="Kim T.-S."/>
            <person name="Lee W.-H."/>
            <person name="Kawkins C."/>
            <person name="Kim C.-K."/>
            <person name="Kim J.S."/>
            <person name="Ahn B.O."/>
            <person name="Rhee S.Y."/>
            <person name="Sohng J.K."/>
        </authorList>
    </citation>
    <scope>NUCLEOTIDE SEQUENCE</scope>
    <source>
        <tissue evidence="11">Leaf</tissue>
    </source>
</reference>
<evidence type="ECO:0000259" key="10">
    <source>
        <dbReference type="PROSITE" id="PS50166"/>
    </source>
</evidence>
<dbReference type="SMART" id="SM01349">
    <property type="entry name" value="TOG"/>
    <property type="match status" value="1"/>
</dbReference>
<organism evidence="11 12">
    <name type="scientific">Senna tora</name>
    <dbReference type="NCBI Taxonomy" id="362788"/>
    <lineage>
        <taxon>Eukaryota</taxon>
        <taxon>Viridiplantae</taxon>
        <taxon>Streptophyta</taxon>
        <taxon>Embryophyta</taxon>
        <taxon>Tracheophyta</taxon>
        <taxon>Spermatophyta</taxon>
        <taxon>Magnoliopsida</taxon>
        <taxon>eudicotyledons</taxon>
        <taxon>Gunneridae</taxon>
        <taxon>Pentapetalae</taxon>
        <taxon>rosids</taxon>
        <taxon>fabids</taxon>
        <taxon>Fabales</taxon>
        <taxon>Fabaceae</taxon>
        <taxon>Caesalpinioideae</taxon>
        <taxon>Cassia clade</taxon>
        <taxon>Senna</taxon>
    </lineage>
</organism>
<gene>
    <name evidence="11" type="ORF">G2W53_040578</name>
</gene>
<dbReference type="GO" id="GO:0005634">
    <property type="term" value="C:nucleus"/>
    <property type="evidence" value="ECO:0007669"/>
    <property type="project" value="UniProtKB-SubCell"/>
</dbReference>
<dbReference type="Pfam" id="PF18829">
    <property type="entry name" value="Importin_rep_6"/>
    <property type="match status" value="1"/>
</dbReference>
<evidence type="ECO:0000256" key="3">
    <source>
        <dbReference type="ARBA" id="ARBA00022448"/>
    </source>
</evidence>
<dbReference type="Proteomes" id="UP000634136">
    <property type="component" value="Unassembled WGS sequence"/>
</dbReference>
<dbReference type="InterPro" id="IPR021133">
    <property type="entry name" value="HEAT_type_2"/>
</dbReference>
<dbReference type="EMBL" id="JAAIUW010000013">
    <property type="protein sequence ID" value="KAF7801467.1"/>
    <property type="molecule type" value="Genomic_DNA"/>
</dbReference>
<dbReference type="Pfam" id="PF25574">
    <property type="entry name" value="TPR_IMB1"/>
    <property type="match status" value="1"/>
</dbReference>
<dbReference type="PROSITE" id="PS50166">
    <property type="entry name" value="IMPORTIN_B_NT"/>
    <property type="match status" value="1"/>
</dbReference>
<dbReference type="PANTHER" id="PTHR10527">
    <property type="entry name" value="IMPORTIN BETA"/>
    <property type="match status" value="1"/>
</dbReference>
<evidence type="ECO:0000256" key="7">
    <source>
        <dbReference type="ARBA" id="ARBA00022990"/>
    </source>
</evidence>
<accession>A0A834SIH8</accession>
<dbReference type="GO" id="GO:0006606">
    <property type="term" value="P:protein import into nucleus"/>
    <property type="evidence" value="ECO:0007669"/>
    <property type="project" value="InterPro"/>
</dbReference>
<dbReference type="OrthoDB" id="543373at2759"/>
<keyword evidence="6" id="KW-0653">Protein transport</keyword>
<dbReference type="InterPro" id="IPR001494">
    <property type="entry name" value="Importin-beta_N"/>
</dbReference>
<sequence>MAADPTQLQLALVLGPDSTHFESLISNLMSSTNDQRTQAEKLFNHCVESHPDALFLKLAHLLQSSPHPEARTMSTILLRRQLTRQDSVLWSQLAPSTQSSLKLLLLNCLQSEDVKSITKKLCDTVSELASLILPDGGWPELLPFMFQCVTSDNLKLQEAALLIFAQLAHYIGETLVPQLSTLHSVFLQCLTSAKSADVRIAALGASINFIQCLSSPSDRDRFQDLLPLMMQTLTEALNCGQEATAQEALELLIELAGTEPRFLRRQIVDVVSSMLQIAEAESLEEGTRHLAIEFVITLAEARERAPGMMRKFPQFIQRLFAILMNMLLDIEDDPAWHSAETEDEDAGETSNYGFGQECLDRLSISLGGNTIVPVASELLPKYLAAPEWQKHHAALIAFAQIAEGCSKVKILNILSDFLSSINMYVVLIYSLMVQVMTKNLEQVVSMVLNSFQDAHPRVRWAAINAIGQLSTDLGPDLQVQYHHLVLPALVGAMDDFQNPRVQAHAASAVLNFTENCTPDILKPYLDGVVSKLLVLLQNGKQMVQEGALTALASVADSSQAQFQKYYDAVMPYLKAILMNANDKSNRMLRAKAMECISLVGMAVGKEKFREDAKQVMDILMTLQQSHLETDDPTASYMLQAWARLCKCLGQDFLPYMSFVMPPLLQSAQLKPDVTITSADSDAEIDEDDDSIETITLGDKRIGIKTSVLEEKATACNMLCCYADELKEGFFPWIDQVACTLVPLLKFYFHEEVRKAAVSAMPELLRSAKLAVEKGQSQGRDQTYIKQLSDYIIPNLLEALHKEPEIEICASMLDALNECIQVSAAHLDEKQVRSIVDEIKQVITASSSRKHERAERAKEEDFDAEEREFLKEENEQEEELFDQVGDCLGTLIKTFRASFLPFFDELSSYLTPMLGKDKSSEERRIAICIFDDVAEHCREAALKYYDFYLPFLLEACNDQYPDVRQAAVYGVGVCAEFGGSVFKPLVGEALSRLDAVIRDPNALHSDNVMAYDNAVSALGKICQFHRDSINATQIVPAWLSCLPIKGDLIEAKVVHDQLCSMVERSDTELLGPNHQYLPKIVAVFAEVLCAGNDLATEQTASRMINLLRQLQQTLPPSTLASTWSSLQPQQQLALQSILSS</sequence>
<evidence type="ECO:0000256" key="6">
    <source>
        <dbReference type="ARBA" id="ARBA00022927"/>
    </source>
</evidence>
<evidence type="ECO:0000256" key="1">
    <source>
        <dbReference type="ARBA" id="ARBA00004123"/>
    </source>
</evidence>
<dbReference type="InterPro" id="IPR057672">
    <property type="entry name" value="TPR_IPO4/5"/>
</dbReference>
<dbReference type="InterPro" id="IPR016024">
    <property type="entry name" value="ARM-type_fold"/>
</dbReference>
<keyword evidence="12" id="KW-1185">Reference proteome</keyword>
<feature type="repeat" description="HEAT" evidence="9">
    <location>
        <begin position="443"/>
        <end position="481"/>
    </location>
</feature>
<proteinExistence type="predicted"/>
<dbReference type="Pfam" id="PF25780">
    <property type="entry name" value="TPR_IPO5"/>
    <property type="match status" value="1"/>
</dbReference>
<dbReference type="InterPro" id="IPR034085">
    <property type="entry name" value="TOG"/>
</dbReference>
<dbReference type="PROSITE" id="PS50077">
    <property type="entry name" value="HEAT_REPEAT"/>
    <property type="match status" value="1"/>
</dbReference>
<dbReference type="SUPFAM" id="SSF48371">
    <property type="entry name" value="ARM repeat"/>
    <property type="match status" value="1"/>
</dbReference>
<name>A0A834SIH8_9FABA</name>